<dbReference type="PANTHER" id="PTHR43747:SF5">
    <property type="entry name" value="FAD-BINDING DOMAIN-CONTAINING PROTEIN"/>
    <property type="match status" value="1"/>
</dbReference>
<dbReference type="SUPFAM" id="SSF51905">
    <property type="entry name" value="FAD/NAD(P)-binding domain"/>
    <property type="match status" value="1"/>
</dbReference>
<keyword evidence="5" id="KW-1185">Reference proteome</keyword>
<keyword evidence="2" id="KW-0560">Oxidoreductase</keyword>
<dbReference type="Gene3D" id="3.50.50.60">
    <property type="entry name" value="FAD/NAD(P)-binding domain"/>
    <property type="match status" value="1"/>
</dbReference>
<sequence>MLPSMRYFLRFIELEKAFDEHGFEKKFGATFKITDEKPSYTDFSATLGLGGFSWNVVRSEADEMIFRHAAKCGAKMFENTKIDTLSFEPDSDSRFSSDDYLANPGRPVAATWSRKNGMTGTISFDHLIDASGRYGLMCNKYLKNRRFNQGLKNIANWTYWKGAKRHDDKNSPLFEGLSDASGWAWAIPLHDGTLSCGVVVIQDKFVERKRASGLDGLAFYKDFLKLAPKINDLLSDATIVSGLRQASDWSYSASAYAGPGFRIVGDAGCFVDPYFSSGVHLALTSGLSAAVTIQASRRQQCDEITAAKWHATKVSESYTRWLLFVMTFMRQLRMKQVPYLKDENGLGFDAAFRSILPVIQGAADTRAEDADTQAQVAASVDLALQHMQATPEIVTAKMTQAQDKLAMLETLSPEEVTILNKLAKRTFQHEKGELKLMDFVGHVVDGLSARLVEGELGLVKGEIA</sequence>
<dbReference type="Proteomes" id="UP001305779">
    <property type="component" value="Unassembled WGS sequence"/>
</dbReference>
<evidence type="ECO:0008006" key="6">
    <source>
        <dbReference type="Google" id="ProtNLM"/>
    </source>
</evidence>
<name>A0ABR0DZE8_ZASCE</name>
<dbReference type="Pfam" id="PF04820">
    <property type="entry name" value="Trp_halogenase"/>
    <property type="match status" value="1"/>
</dbReference>
<protein>
    <recommendedName>
        <fullName evidence="6">Halogenase</fullName>
    </recommendedName>
</protein>
<comment type="caution">
    <text evidence="4">The sequence shown here is derived from an EMBL/GenBank/DDBJ whole genome shotgun (WGS) entry which is preliminary data.</text>
</comment>
<keyword evidence="3" id="KW-0503">Monooxygenase</keyword>
<evidence type="ECO:0000256" key="3">
    <source>
        <dbReference type="ARBA" id="ARBA00023033"/>
    </source>
</evidence>
<reference evidence="4 5" key="1">
    <citation type="journal article" date="2023" name="G3 (Bethesda)">
        <title>A chromosome-level genome assembly of Zasmidium syzygii isolated from banana leaves.</title>
        <authorList>
            <person name="van Westerhoven A.C."/>
            <person name="Mehrabi R."/>
            <person name="Talebi R."/>
            <person name="Steentjes M.B.F."/>
            <person name="Corcolon B."/>
            <person name="Chong P.A."/>
            <person name="Kema G.H.J."/>
            <person name="Seidl M.F."/>
        </authorList>
    </citation>
    <scope>NUCLEOTIDE SEQUENCE [LARGE SCALE GENOMIC DNA]</scope>
    <source>
        <strain evidence="4 5">P124</strain>
    </source>
</reference>
<evidence type="ECO:0000256" key="1">
    <source>
        <dbReference type="ARBA" id="ARBA00005706"/>
    </source>
</evidence>
<accession>A0ABR0DZE8</accession>
<evidence type="ECO:0000313" key="4">
    <source>
        <dbReference type="EMBL" id="KAK4494542.1"/>
    </source>
</evidence>
<gene>
    <name evidence="4" type="ORF">PRZ48_013898</name>
</gene>
<dbReference type="InterPro" id="IPR050816">
    <property type="entry name" value="Flavin-dep_Halogenase_NPB"/>
</dbReference>
<dbReference type="InterPro" id="IPR036188">
    <property type="entry name" value="FAD/NAD-bd_sf"/>
</dbReference>
<evidence type="ECO:0000313" key="5">
    <source>
        <dbReference type="Proteomes" id="UP001305779"/>
    </source>
</evidence>
<organism evidence="4 5">
    <name type="scientific">Zasmidium cellare</name>
    <name type="common">Wine cellar mold</name>
    <name type="synonym">Racodium cellare</name>
    <dbReference type="NCBI Taxonomy" id="395010"/>
    <lineage>
        <taxon>Eukaryota</taxon>
        <taxon>Fungi</taxon>
        <taxon>Dikarya</taxon>
        <taxon>Ascomycota</taxon>
        <taxon>Pezizomycotina</taxon>
        <taxon>Dothideomycetes</taxon>
        <taxon>Dothideomycetidae</taxon>
        <taxon>Mycosphaerellales</taxon>
        <taxon>Mycosphaerellaceae</taxon>
        <taxon>Zasmidium</taxon>
    </lineage>
</organism>
<proteinExistence type="inferred from homology"/>
<dbReference type="EMBL" id="JAXOVC010000013">
    <property type="protein sequence ID" value="KAK4494542.1"/>
    <property type="molecule type" value="Genomic_DNA"/>
</dbReference>
<evidence type="ECO:0000256" key="2">
    <source>
        <dbReference type="ARBA" id="ARBA00023002"/>
    </source>
</evidence>
<comment type="similarity">
    <text evidence="1">Belongs to the flavin-dependent halogenase family.</text>
</comment>
<dbReference type="InterPro" id="IPR006905">
    <property type="entry name" value="Flavin_halogenase"/>
</dbReference>
<dbReference type="PANTHER" id="PTHR43747">
    <property type="entry name" value="FAD-BINDING PROTEIN"/>
    <property type="match status" value="1"/>
</dbReference>